<evidence type="ECO:0000313" key="5">
    <source>
        <dbReference type="EMBL" id="PUE59435.1"/>
    </source>
</evidence>
<dbReference type="AlphaFoldDB" id="A0A315ERP1"/>
<dbReference type="InterPro" id="IPR045006">
    <property type="entry name" value="CHLI-like"/>
</dbReference>
<dbReference type="RefSeq" id="WP_108402090.1">
    <property type="nucleotide sequence ID" value="NZ_NESP01000001.1"/>
</dbReference>
<dbReference type="NCBIfam" id="TIGR00368">
    <property type="entry name" value="YifB family Mg chelatase-like AAA ATPase"/>
    <property type="match status" value="1"/>
</dbReference>
<keyword evidence="6" id="KW-1185">Reference proteome</keyword>
<organism evidence="5 6">
    <name type="scientific">Limnohabitans curvus</name>
    <dbReference type="NCBI Taxonomy" id="323423"/>
    <lineage>
        <taxon>Bacteria</taxon>
        <taxon>Pseudomonadati</taxon>
        <taxon>Pseudomonadota</taxon>
        <taxon>Betaproteobacteria</taxon>
        <taxon>Burkholderiales</taxon>
        <taxon>Comamonadaceae</taxon>
        <taxon>Limnohabitans</taxon>
    </lineage>
</organism>
<dbReference type="GO" id="GO:0005524">
    <property type="term" value="F:ATP binding"/>
    <property type="evidence" value="ECO:0007669"/>
    <property type="project" value="UniProtKB-KW"/>
</dbReference>
<dbReference type="Pfam" id="PF13335">
    <property type="entry name" value="Mg_chelatase_C"/>
    <property type="match status" value="1"/>
</dbReference>
<evidence type="ECO:0000256" key="1">
    <source>
        <dbReference type="ARBA" id="ARBA00006354"/>
    </source>
</evidence>
<comment type="caution">
    <text evidence="5">The sequence shown here is derived from an EMBL/GenBank/DDBJ whole genome shotgun (WGS) entry which is preliminary data.</text>
</comment>
<gene>
    <name evidence="5" type="ORF">B9Z44_07555</name>
</gene>
<dbReference type="EMBL" id="NESP01000001">
    <property type="protein sequence ID" value="PUE59435.1"/>
    <property type="molecule type" value="Genomic_DNA"/>
</dbReference>
<comment type="similarity">
    <text evidence="1">Belongs to the Mg-chelatase subunits D/I family. ComM subfamily.</text>
</comment>
<dbReference type="Gene3D" id="3.30.230.10">
    <property type="match status" value="1"/>
</dbReference>
<dbReference type="InterPro" id="IPR003593">
    <property type="entry name" value="AAA+_ATPase"/>
</dbReference>
<dbReference type="InterPro" id="IPR004482">
    <property type="entry name" value="Mg_chelat-rel"/>
</dbReference>
<dbReference type="SUPFAM" id="SSF54211">
    <property type="entry name" value="Ribosomal protein S5 domain 2-like"/>
    <property type="match status" value="1"/>
</dbReference>
<dbReference type="Proteomes" id="UP000251341">
    <property type="component" value="Unassembled WGS sequence"/>
</dbReference>
<dbReference type="Pfam" id="PF13541">
    <property type="entry name" value="ChlI"/>
    <property type="match status" value="1"/>
</dbReference>
<dbReference type="InterPro" id="IPR001208">
    <property type="entry name" value="MCM_dom"/>
</dbReference>
<keyword evidence="3" id="KW-0067">ATP-binding</keyword>
<keyword evidence="5" id="KW-0645">Protease</keyword>
<proteinExistence type="inferred from homology"/>
<keyword evidence="5" id="KW-0378">Hydrolase</keyword>
<reference evidence="5 6" key="1">
    <citation type="submission" date="2017-04" db="EMBL/GenBank/DDBJ databases">
        <title>Unexpected and diverse lifestyles within the genus Limnohabitans.</title>
        <authorList>
            <person name="Kasalicky V."/>
            <person name="Mehrshad M."/>
            <person name="Andrei S.-A."/>
            <person name="Salcher M."/>
            <person name="Kratochvilova H."/>
            <person name="Simek K."/>
            <person name="Ghai R."/>
        </authorList>
    </citation>
    <scope>NUCLEOTIDE SEQUENCE [LARGE SCALE GENOMIC DNA]</scope>
    <source>
        <strain evidence="5 6">MWH-C5</strain>
    </source>
</reference>
<name>A0A315ERP1_9BURK</name>
<dbReference type="InterPro" id="IPR020568">
    <property type="entry name" value="Ribosomal_Su5_D2-typ_SF"/>
</dbReference>
<dbReference type="GO" id="GO:0003677">
    <property type="term" value="F:DNA binding"/>
    <property type="evidence" value="ECO:0007669"/>
    <property type="project" value="InterPro"/>
</dbReference>
<sequence>MTLALIHSRALLGLQAPAVTVEVHLANGLPSFTLVGLADTEVKEARERVRCAIQNTGLDFPTNKRITVNLAPADLPKDSGRFDLPIALGILAANGQLDEAALALHEFAGELSLSGELRPVRGALAMGLALRSAGVRTRLVLPPGSAEEAALVPTAEVYRAQHLSDVVAHFAKPEVKGLVAQREEATTRPVHTTEGWSRIATPTFSAPAAAYSPDLADVKGQAGPRRALEIAAAGGHSLLLVGPPGTGKSMLAQRFAALLPDMTLDEALESAAIASLAGRFELNQWMQRPTRSPHHTATSVALVGGGTPPRPGEISLAHNGVLFLDELAEVKRSALEALREPLENGHITISRAATQAKFPARFQLISAMNPCPCGYLGSPLKACRCTPDQVARYQGKLSGPLLDRIDLQVEVPTLATEVLMQSGTGESTAAVRARCLVAHAKALVRQGTPNQGLQGQALEAHMHLDAAAATFLQNAASKLGWSSRSTHRALRVARTIADLADSATVEVTHVAEALQYRRVLVNH</sequence>
<dbReference type="Gene3D" id="3.40.50.300">
    <property type="entry name" value="P-loop containing nucleotide triphosphate hydrolases"/>
    <property type="match status" value="1"/>
</dbReference>
<dbReference type="InterPro" id="IPR027417">
    <property type="entry name" value="P-loop_NTPase"/>
</dbReference>
<keyword evidence="2" id="KW-0547">Nucleotide-binding</keyword>
<protein>
    <submittedName>
        <fullName evidence="5">ATP-dependent protease</fullName>
    </submittedName>
</protein>
<dbReference type="PROSITE" id="PS50051">
    <property type="entry name" value="MCM_2"/>
    <property type="match status" value="1"/>
</dbReference>
<dbReference type="PRINTS" id="PR01657">
    <property type="entry name" value="MCMFAMILY"/>
</dbReference>
<dbReference type="InterPro" id="IPR000523">
    <property type="entry name" value="Mg_chelatse_chII-like_cat_dom"/>
</dbReference>
<dbReference type="SMART" id="SM00382">
    <property type="entry name" value="AAA"/>
    <property type="match status" value="1"/>
</dbReference>
<dbReference type="InterPro" id="IPR025158">
    <property type="entry name" value="Mg_chelat-rel_C"/>
</dbReference>
<evidence type="ECO:0000256" key="3">
    <source>
        <dbReference type="ARBA" id="ARBA00022840"/>
    </source>
</evidence>
<dbReference type="InterPro" id="IPR014721">
    <property type="entry name" value="Ribsml_uS5_D2-typ_fold_subgr"/>
</dbReference>
<dbReference type="SUPFAM" id="SSF52540">
    <property type="entry name" value="P-loop containing nucleoside triphosphate hydrolases"/>
    <property type="match status" value="1"/>
</dbReference>
<dbReference type="Pfam" id="PF01078">
    <property type="entry name" value="Mg_chelatase"/>
    <property type="match status" value="1"/>
</dbReference>
<dbReference type="PANTHER" id="PTHR32039">
    <property type="entry name" value="MAGNESIUM-CHELATASE SUBUNIT CHLI"/>
    <property type="match status" value="1"/>
</dbReference>
<dbReference type="GO" id="GO:0006508">
    <property type="term" value="P:proteolysis"/>
    <property type="evidence" value="ECO:0007669"/>
    <property type="project" value="UniProtKB-KW"/>
</dbReference>
<evidence type="ECO:0000256" key="2">
    <source>
        <dbReference type="ARBA" id="ARBA00022741"/>
    </source>
</evidence>
<evidence type="ECO:0000313" key="6">
    <source>
        <dbReference type="Proteomes" id="UP000251341"/>
    </source>
</evidence>
<dbReference type="GO" id="GO:0008233">
    <property type="term" value="F:peptidase activity"/>
    <property type="evidence" value="ECO:0007669"/>
    <property type="project" value="UniProtKB-KW"/>
</dbReference>
<evidence type="ECO:0000259" key="4">
    <source>
        <dbReference type="PROSITE" id="PS50051"/>
    </source>
</evidence>
<feature type="domain" description="MCM C-terminal AAA(+) ATPase" evidence="4">
    <location>
        <begin position="312"/>
        <end position="407"/>
    </location>
</feature>
<accession>A0A315ERP1</accession>
<dbReference type="PANTHER" id="PTHR32039:SF7">
    <property type="entry name" value="COMPETENCE PROTEIN COMM"/>
    <property type="match status" value="1"/>
</dbReference>